<dbReference type="PIRSF" id="PIRSF017126">
    <property type="entry name" value="Condensin_H"/>
    <property type="match status" value="1"/>
</dbReference>
<evidence type="ECO:0000256" key="7">
    <source>
        <dbReference type="ARBA" id="ARBA00022618"/>
    </source>
</evidence>
<proteinExistence type="inferred from homology"/>
<evidence type="ECO:0000256" key="10">
    <source>
        <dbReference type="ARBA" id="ARBA00023306"/>
    </source>
</evidence>
<keyword evidence="5" id="KW-0158">Chromosome</keyword>
<evidence type="ECO:0000256" key="2">
    <source>
        <dbReference type="ARBA" id="ARBA00004496"/>
    </source>
</evidence>
<dbReference type="Proteomes" id="UP001217089">
    <property type="component" value="Unassembled WGS sequence"/>
</dbReference>
<evidence type="ECO:0000256" key="11">
    <source>
        <dbReference type="SAM" id="MobiDB-lite"/>
    </source>
</evidence>
<dbReference type="Pfam" id="PF05786">
    <property type="entry name" value="Cnd2"/>
    <property type="match status" value="1"/>
</dbReference>
<evidence type="ECO:0000256" key="5">
    <source>
        <dbReference type="ARBA" id="ARBA00022454"/>
    </source>
</evidence>
<feature type="region of interest" description="Disordered" evidence="11">
    <location>
        <begin position="46"/>
        <end position="84"/>
    </location>
</feature>
<protein>
    <recommendedName>
        <fullName evidence="4">Condensin complex subunit 2</fullName>
    </recommendedName>
</protein>
<dbReference type="PANTHER" id="PTHR13108">
    <property type="entry name" value="CONDENSIN COMPLEX SUBUNIT 2"/>
    <property type="match status" value="1"/>
</dbReference>
<dbReference type="EMBL" id="JARBDR010000246">
    <property type="protein sequence ID" value="KAJ8317214.1"/>
    <property type="molecule type" value="Genomic_DNA"/>
</dbReference>
<keyword evidence="8" id="KW-0498">Mitosis</keyword>
<evidence type="ECO:0000256" key="3">
    <source>
        <dbReference type="ARBA" id="ARBA00009471"/>
    </source>
</evidence>
<name>A0ABQ9FIW0_TEGGR</name>
<dbReference type="PANTHER" id="PTHR13108:SF9">
    <property type="entry name" value="CONDENSIN COMPLEX SUBUNIT 2"/>
    <property type="match status" value="1"/>
</dbReference>
<comment type="caution">
    <text evidence="12">The sequence shown here is derived from an EMBL/GenBank/DDBJ whole genome shotgun (WGS) entry which is preliminary data.</text>
</comment>
<keyword evidence="7" id="KW-0132">Cell division</keyword>
<dbReference type="InterPro" id="IPR022816">
    <property type="entry name" value="Condensin_barren_su2"/>
</dbReference>
<comment type="similarity">
    <text evidence="3">Belongs to the CND2 (condensin subunit 2) family.</text>
</comment>
<evidence type="ECO:0000313" key="12">
    <source>
        <dbReference type="EMBL" id="KAJ8317214.1"/>
    </source>
</evidence>
<keyword evidence="10" id="KW-0131">Cell cycle</keyword>
<evidence type="ECO:0000256" key="8">
    <source>
        <dbReference type="ARBA" id="ARBA00022776"/>
    </source>
</evidence>
<feature type="compositionally biased region" description="Acidic residues" evidence="11">
    <location>
        <begin position="56"/>
        <end position="73"/>
    </location>
</feature>
<keyword evidence="13" id="KW-1185">Reference proteome</keyword>
<gene>
    <name evidence="12" type="ORF">KUTeg_005118</name>
</gene>
<evidence type="ECO:0000256" key="4">
    <source>
        <dbReference type="ARBA" id="ARBA00016065"/>
    </source>
</evidence>
<keyword evidence="6" id="KW-0963">Cytoplasm</keyword>
<sequence length="611" mass="68877">MSELLKKKELENFQVASTTLDASAKIYAGRVDAIYSETYKVLTGLGRSDKNKHEGDEQEAVDGEVPEGQEENEEIKKKKRAKKSNTIETNMKNIRQNKMDLEFEVDPLFKVMTASFDEGGTAGLLLNNLRCFDDSQELVLDSSTILPAGDDFSLSQSQDSKVKPTDLSDIKEMYRGKDIGSLEICPAFSNFVFTEWDGNTETSVLPSQGATDHEFDMNAEAEPIPDMDDNASDLPQDMADFPMDDDDDNGGSDTSHNEGEGQITEDRVKIGDGRAAQLMQNAIRDLTHGTSGTLLSVLASEPSDYSYFNKAILRTWAGPSHWRLGPLSKDPRFKNLTEDKSKRKKIVFKLEYEDDKDFDKFFKKSKGTTLTKLTLTKYSKDKNTLPKDLHFDADKLFRLFTKTKIMIKRQNATTDNIDDNIDNYDYDNRNDRENFCPQDMEGDDNDDDTGGNFDFNFTDDGSVFSQSQDSECSQRMTFDQTHLDGTLLTGDRLIAQPHKVAKIDIEYARTAKKMDVKKLKSTIWNILTHDEEKDKMNSVTTPNPALKIIKEMDGTCTFQSLLNELPKKVSNNMANNLSVPIAFVCLLHLANEKTLKILDNNMEDLMISQGI</sequence>
<evidence type="ECO:0000256" key="1">
    <source>
        <dbReference type="ARBA" id="ARBA00004286"/>
    </source>
</evidence>
<organism evidence="12 13">
    <name type="scientific">Tegillarca granosa</name>
    <name type="common">Malaysian cockle</name>
    <name type="synonym">Anadara granosa</name>
    <dbReference type="NCBI Taxonomy" id="220873"/>
    <lineage>
        <taxon>Eukaryota</taxon>
        <taxon>Metazoa</taxon>
        <taxon>Spiralia</taxon>
        <taxon>Lophotrochozoa</taxon>
        <taxon>Mollusca</taxon>
        <taxon>Bivalvia</taxon>
        <taxon>Autobranchia</taxon>
        <taxon>Pteriomorphia</taxon>
        <taxon>Arcoida</taxon>
        <taxon>Arcoidea</taxon>
        <taxon>Arcidae</taxon>
        <taxon>Tegillarca</taxon>
    </lineage>
</organism>
<keyword evidence="9" id="KW-0226">DNA condensation</keyword>
<evidence type="ECO:0000313" key="13">
    <source>
        <dbReference type="Proteomes" id="UP001217089"/>
    </source>
</evidence>
<evidence type="ECO:0000256" key="9">
    <source>
        <dbReference type="ARBA" id="ARBA00023067"/>
    </source>
</evidence>
<evidence type="ECO:0000256" key="6">
    <source>
        <dbReference type="ARBA" id="ARBA00022490"/>
    </source>
</evidence>
<comment type="subcellular location">
    <subcellularLocation>
        <location evidence="1">Chromosome</location>
    </subcellularLocation>
    <subcellularLocation>
        <location evidence="2">Cytoplasm</location>
    </subcellularLocation>
</comment>
<feature type="compositionally biased region" description="Acidic residues" evidence="11">
    <location>
        <begin position="221"/>
        <end position="231"/>
    </location>
</feature>
<reference evidence="12 13" key="1">
    <citation type="submission" date="2022-12" db="EMBL/GenBank/DDBJ databases">
        <title>Chromosome-level genome of Tegillarca granosa.</title>
        <authorList>
            <person name="Kim J."/>
        </authorList>
    </citation>
    <scope>NUCLEOTIDE SEQUENCE [LARGE SCALE GENOMIC DNA]</scope>
    <source>
        <strain evidence="12">Teg-2019</strain>
        <tissue evidence="12">Adductor muscle</tissue>
    </source>
</reference>
<feature type="region of interest" description="Disordered" evidence="11">
    <location>
        <begin position="221"/>
        <end position="268"/>
    </location>
</feature>
<accession>A0ABQ9FIW0</accession>
<feature type="compositionally biased region" description="Basic and acidic residues" evidence="11">
    <location>
        <begin position="255"/>
        <end position="268"/>
    </location>
</feature>